<dbReference type="AlphaFoldDB" id="A0A1H6VTB1"/>
<evidence type="ECO:0000313" key="6">
    <source>
        <dbReference type="EMBL" id="SEJ03265.1"/>
    </source>
</evidence>
<dbReference type="InterPro" id="IPR011701">
    <property type="entry name" value="MFS"/>
</dbReference>
<feature type="transmembrane region" description="Helical" evidence="4">
    <location>
        <begin position="46"/>
        <end position="70"/>
    </location>
</feature>
<dbReference type="InterPro" id="IPR020846">
    <property type="entry name" value="MFS_dom"/>
</dbReference>
<dbReference type="Gene3D" id="1.20.1250.20">
    <property type="entry name" value="MFS general substrate transporter like domains"/>
    <property type="match status" value="1"/>
</dbReference>
<gene>
    <name evidence="6" type="ORF">SAMN05444007_103173</name>
</gene>
<dbReference type="OrthoDB" id="6095882at2"/>
<evidence type="ECO:0000256" key="3">
    <source>
        <dbReference type="ARBA" id="ARBA00023136"/>
    </source>
</evidence>
<protein>
    <submittedName>
        <fullName evidence="6">Predicted arabinose efflux permease, MFS family</fullName>
    </submittedName>
</protein>
<feature type="transmembrane region" description="Helical" evidence="4">
    <location>
        <begin position="108"/>
        <end position="127"/>
    </location>
</feature>
<dbReference type="PROSITE" id="PS50850">
    <property type="entry name" value="MFS"/>
    <property type="match status" value="1"/>
</dbReference>
<dbReference type="GO" id="GO:0022857">
    <property type="term" value="F:transmembrane transporter activity"/>
    <property type="evidence" value="ECO:0007669"/>
    <property type="project" value="InterPro"/>
</dbReference>
<feature type="transmembrane region" description="Helical" evidence="4">
    <location>
        <begin position="349"/>
        <end position="376"/>
    </location>
</feature>
<dbReference type="InterPro" id="IPR036259">
    <property type="entry name" value="MFS_trans_sf"/>
</dbReference>
<feature type="transmembrane region" description="Helical" evidence="4">
    <location>
        <begin position="245"/>
        <end position="267"/>
    </location>
</feature>
<dbReference type="RefSeq" id="WP_092363505.1">
    <property type="nucleotide sequence ID" value="NZ_BMGV01000003.1"/>
</dbReference>
<feature type="transmembrane region" description="Helical" evidence="4">
    <location>
        <begin position="160"/>
        <end position="180"/>
    </location>
</feature>
<feature type="transmembrane region" description="Helical" evidence="4">
    <location>
        <begin position="274"/>
        <end position="292"/>
    </location>
</feature>
<keyword evidence="2 4" id="KW-1133">Transmembrane helix</keyword>
<accession>A0A1H6VTB1</accession>
<evidence type="ECO:0000313" key="7">
    <source>
        <dbReference type="Proteomes" id="UP000199379"/>
    </source>
</evidence>
<evidence type="ECO:0000259" key="5">
    <source>
        <dbReference type="PROSITE" id="PS50850"/>
    </source>
</evidence>
<feature type="domain" description="Major facilitator superfamily (MFS) profile" evidence="5">
    <location>
        <begin position="10"/>
        <end position="385"/>
    </location>
</feature>
<keyword evidence="1 4" id="KW-0812">Transmembrane</keyword>
<dbReference type="CDD" id="cd06174">
    <property type="entry name" value="MFS"/>
    <property type="match status" value="1"/>
</dbReference>
<evidence type="ECO:0000256" key="4">
    <source>
        <dbReference type="SAM" id="Phobius"/>
    </source>
</evidence>
<organism evidence="6 7">
    <name type="scientific">Cribrihabitans marinus</name>
    <dbReference type="NCBI Taxonomy" id="1227549"/>
    <lineage>
        <taxon>Bacteria</taxon>
        <taxon>Pseudomonadati</taxon>
        <taxon>Pseudomonadota</taxon>
        <taxon>Alphaproteobacteria</taxon>
        <taxon>Rhodobacterales</taxon>
        <taxon>Paracoccaceae</taxon>
        <taxon>Cribrihabitans</taxon>
    </lineage>
</organism>
<evidence type="ECO:0000256" key="2">
    <source>
        <dbReference type="ARBA" id="ARBA00022989"/>
    </source>
</evidence>
<dbReference type="EMBL" id="FNYD01000003">
    <property type="protein sequence ID" value="SEJ03265.1"/>
    <property type="molecule type" value="Genomic_DNA"/>
</dbReference>
<feature type="transmembrane region" description="Helical" evidence="4">
    <location>
        <begin position="218"/>
        <end position="239"/>
    </location>
</feature>
<dbReference type="Pfam" id="PF07690">
    <property type="entry name" value="MFS_1"/>
    <property type="match status" value="1"/>
</dbReference>
<dbReference type="Proteomes" id="UP000199379">
    <property type="component" value="Unassembled WGS sequence"/>
</dbReference>
<proteinExistence type="predicted"/>
<feature type="transmembrane region" description="Helical" evidence="4">
    <location>
        <begin position="134"/>
        <end position="154"/>
    </location>
</feature>
<evidence type="ECO:0000256" key="1">
    <source>
        <dbReference type="ARBA" id="ARBA00022692"/>
    </source>
</evidence>
<dbReference type="STRING" id="1227549.SAMN05444007_103173"/>
<sequence length="387" mass="40031">MMPERTRWALVLLIWVAGLAAAAQYGKISVIFDRIGAFYPQAGAWLGFTVSMVGVLGILLGAVAGAFVAAMGYRRMLLAALWIGAAMSALQALGLPFALFLATRGIEGLSHLGLVVAAPTLIAQISAERDRGATLTLWSTFFSVAFALLAWLGIPLVERFGVTALFAAHAALMALLAVLLRPALARVPAPVRQPMPRLRDLPAVHREIYRSPHIGAPAAGWLFYTCCFLAALTLLPAHVDPGLRALVAGAMPLVSIVVSLTFGVWLLRHMPAVTVVEIGFGLGTLAAAWLWLSPGGPAASLGLAAALGLVQGATFAAVPQLNATAATRAQANGALAQAGNLGNTLGTPLLLAATSVAGYAGMIALMALLLLAGLAVHRGLAGLRRVV</sequence>
<feature type="transmembrane region" description="Helical" evidence="4">
    <location>
        <begin position="77"/>
        <end position="102"/>
    </location>
</feature>
<keyword evidence="7" id="KW-1185">Reference proteome</keyword>
<dbReference type="SUPFAM" id="SSF103473">
    <property type="entry name" value="MFS general substrate transporter"/>
    <property type="match status" value="1"/>
</dbReference>
<reference evidence="6 7" key="1">
    <citation type="submission" date="2016-10" db="EMBL/GenBank/DDBJ databases">
        <authorList>
            <person name="de Groot N.N."/>
        </authorList>
    </citation>
    <scope>NUCLEOTIDE SEQUENCE [LARGE SCALE GENOMIC DNA]</scope>
    <source>
        <strain evidence="6 7">DSM 29340</strain>
    </source>
</reference>
<name>A0A1H6VTB1_9RHOB</name>
<keyword evidence="3 4" id="KW-0472">Membrane</keyword>